<dbReference type="SUPFAM" id="SSF103088">
    <property type="entry name" value="OmpA-like"/>
    <property type="match status" value="1"/>
</dbReference>
<dbReference type="AlphaFoldDB" id="C6XJZ5"/>
<evidence type="ECO:0000256" key="3">
    <source>
        <dbReference type="ARBA" id="ARBA00023237"/>
    </source>
</evidence>
<evidence type="ECO:0000256" key="2">
    <source>
        <dbReference type="ARBA" id="ARBA00023136"/>
    </source>
</evidence>
<dbReference type="OrthoDB" id="7626288at2"/>
<keyword evidence="2 4" id="KW-0472">Membrane</keyword>
<dbReference type="InterPro" id="IPR006665">
    <property type="entry name" value="OmpA-like"/>
</dbReference>
<dbReference type="EMBL" id="CP001678">
    <property type="protein sequence ID" value="ACT59440.1"/>
    <property type="molecule type" value="Genomic_DNA"/>
</dbReference>
<dbReference type="Gene3D" id="3.40.1520.20">
    <property type="match status" value="2"/>
</dbReference>
<sequence length="487" mass="52291">MKKRDWCKPLLWVGLALLTFAVLGALNFGDKSPKKLKEKLLRAAELNLETNGIEWATITASGQVLSISGIAPSVEEKSSALNVVRSSTGQGGLILGGVTRIVDNATIGELIRPFVLAASVEDNALTLSGHAPSTEAIEEIIDSASQRSWQNISNTLSVGVGVDDERKWIDMVKLGLAQLDGLEPGKVVLSDSHMDISGAASSNDKVDQISSIVSNLSSPFSATSSVTGPYLWFAEKTANQIRLSGLAPDLESKRAIVSAVSENFDGPIIDEMGIGGEYGWVRTILKALPQFTRFNSGILSYSNGTIFVKGNSSDSVYSFLTDDLGNIGEALGVQYDVDVAEADLGELDELNGLELRQNGNNLSDVCQDAFALIMDANRIYFETGQATISRESGDTLDKLIAVARRCNNVAIRVEGHTDNVGGREANVRLSDKRAQAVADYLIGRGYPDYRLSAIGYGSDKPAANNETPEGRARNRRIEFIVTSEENP</sequence>
<dbReference type="KEGG" id="hba:Hbal_1752"/>
<evidence type="ECO:0000259" key="5">
    <source>
        <dbReference type="PROSITE" id="PS51123"/>
    </source>
</evidence>
<keyword evidence="7" id="KW-1185">Reference proteome</keyword>
<dbReference type="PANTHER" id="PTHR30329">
    <property type="entry name" value="STATOR ELEMENT OF FLAGELLAR MOTOR COMPLEX"/>
    <property type="match status" value="1"/>
</dbReference>
<gene>
    <name evidence="6" type="ordered locus">Hbal_1752</name>
</gene>
<evidence type="ECO:0000256" key="1">
    <source>
        <dbReference type="ARBA" id="ARBA00004442"/>
    </source>
</evidence>
<name>C6XJZ5_HIRBI</name>
<dbReference type="HOGENOM" id="CLU_024178_0_0_5"/>
<dbReference type="CDD" id="cd07185">
    <property type="entry name" value="OmpA_C-like"/>
    <property type="match status" value="1"/>
</dbReference>
<dbReference type="Gene3D" id="3.30.1330.60">
    <property type="entry name" value="OmpA-like domain"/>
    <property type="match status" value="1"/>
</dbReference>
<evidence type="ECO:0000313" key="6">
    <source>
        <dbReference type="EMBL" id="ACT59440.1"/>
    </source>
</evidence>
<reference evidence="7" key="1">
    <citation type="journal article" date="2011" name="J. Bacteriol.">
        <title>Genome sequences of eight morphologically diverse alphaproteobacteria.</title>
        <authorList>
            <consortium name="US DOE Joint Genome Institute"/>
            <person name="Brown P.J."/>
            <person name="Kysela D.T."/>
            <person name="Buechlein A."/>
            <person name="Hemmerich C."/>
            <person name="Brun Y.V."/>
        </authorList>
    </citation>
    <scope>NUCLEOTIDE SEQUENCE [LARGE SCALE GENOMIC DNA]</scope>
    <source>
        <strain evidence="7">ATCC 49814 / DSM 5838 / IFAM 1418</strain>
    </source>
</reference>
<keyword evidence="3" id="KW-0998">Cell outer membrane</keyword>
<proteinExistence type="predicted"/>
<dbReference type="PANTHER" id="PTHR30329:SF21">
    <property type="entry name" value="LIPOPROTEIN YIAD-RELATED"/>
    <property type="match status" value="1"/>
</dbReference>
<dbReference type="InterPro" id="IPR036737">
    <property type="entry name" value="OmpA-like_sf"/>
</dbReference>
<evidence type="ECO:0000313" key="7">
    <source>
        <dbReference type="Proteomes" id="UP000002745"/>
    </source>
</evidence>
<organism evidence="6 7">
    <name type="scientific">Hirschia baltica (strain ATCC 49814 / DSM 5838 / IFAM 1418)</name>
    <dbReference type="NCBI Taxonomy" id="582402"/>
    <lineage>
        <taxon>Bacteria</taxon>
        <taxon>Pseudomonadati</taxon>
        <taxon>Pseudomonadota</taxon>
        <taxon>Alphaproteobacteria</taxon>
        <taxon>Hyphomonadales</taxon>
        <taxon>Hyphomonadaceae</taxon>
        <taxon>Hirschia</taxon>
    </lineage>
</organism>
<dbReference type="Pfam" id="PF00691">
    <property type="entry name" value="OmpA"/>
    <property type="match status" value="1"/>
</dbReference>
<feature type="domain" description="OmpA-like" evidence="5">
    <location>
        <begin position="368"/>
        <end position="485"/>
    </location>
</feature>
<evidence type="ECO:0000256" key="4">
    <source>
        <dbReference type="PROSITE-ProRule" id="PRU00473"/>
    </source>
</evidence>
<dbReference type="GO" id="GO:0009279">
    <property type="term" value="C:cell outer membrane"/>
    <property type="evidence" value="ECO:0007669"/>
    <property type="project" value="UniProtKB-SubCell"/>
</dbReference>
<dbReference type="InterPro" id="IPR006664">
    <property type="entry name" value="OMP_bac"/>
</dbReference>
<accession>C6XJZ5</accession>
<dbReference type="PROSITE" id="PS51123">
    <property type="entry name" value="OMPA_2"/>
    <property type="match status" value="1"/>
</dbReference>
<dbReference type="PRINTS" id="PR01021">
    <property type="entry name" value="OMPADOMAIN"/>
</dbReference>
<comment type="subcellular location">
    <subcellularLocation>
        <location evidence="1">Cell outer membrane</location>
    </subcellularLocation>
</comment>
<dbReference type="Proteomes" id="UP000002745">
    <property type="component" value="Chromosome"/>
</dbReference>
<dbReference type="STRING" id="582402.Hbal_1752"/>
<protein>
    <submittedName>
        <fullName evidence="6">OmpA/MotB domain protein</fullName>
    </submittedName>
</protein>
<dbReference type="eggNOG" id="COG2885">
    <property type="taxonomic scope" value="Bacteria"/>
</dbReference>
<dbReference type="RefSeq" id="WP_015827590.1">
    <property type="nucleotide sequence ID" value="NC_012982.1"/>
</dbReference>
<dbReference type="InterPro" id="IPR050330">
    <property type="entry name" value="Bact_OuterMem_StrucFunc"/>
</dbReference>